<gene>
    <name evidence="2" type="ORF">CBOVIS_LOCUS1135</name>
</gene>
<dbReference type="PANTHER" id="PTHR43802:SF1">
    <property type="entry name" value="IP11341P-RELATED"/>
    <property type="match status" value="1"/>
</dbReference>
<dbReference type="PANTHER" id="PTHR43802">
    <property type="entry name" value="ENOYL-COA HYDRATASE"/>
    <property type="match status" value="1"/>
</dbReference>
<evidence type="ECO:0000256" key="1">
    <source>
        <dbReference type="ARBA" id="ARBA00005254"/>
    </source>
</evidence>
<dbReference type="InterPro" id="IPR029045">
    <property type="entry name" value="ClpP/crotonase-like_dom_sf"/>
</dbReference>
<evidence type="ECO:0008006" key="4">
    <source>
        <dbReference type="Google" id="ProtNLM"/>
    </source>
</evidence>
<organism evidence="2 3">
    <name type="scientific">Caenorhabditis bovis</name>
    <dbReference type="NCBI Taxonomy" id="2654633"/>
    <lineage>
        <taxon>Eukaryota</taxon>
        <taxon>Metazoa</taxon>
        <taxon>Ecdysozoa</taxon>
        <taxon>Nematoda</taxon>
        <taxon>Chromadorea</taxon>
        <taxon>Rhabditida</taxon>
        <taxon>Rhabditina</taxon>
        <taxon>Rhabditomorpha</taxon>
        <taxon>Rhabditoidea</taxon>
        <taxon>Rhabditidae</taxon>
        <taxon>Peloderinae</taxon>
        <taxon>Caenorhabditis</taxon>
    </lineage>
</organism>
<sequence>MNSLNSTFMEKLADELKNADQNETVNAIIITGLDRCFSIGADISELSSKSFHELVHDDALKDWDVIPNIRKPIIAAVNG</sequence>
<dbReference type="InterPro" id="IPR001753">
    <property type="entry name" value="Enoyl-CoA_hydra/iso"/>
</dbReference>
<dbReference type="OrthoDB" id="2018133at2759"/>
<dbReference type="SUPFAM" id="SSF52096">
    <property type="entry name" value="ClpP/crotonase"/>
    <property type="match status" value="1"/>
</dbReference>
<dbReference type="Gene3D" id="3.90.226.10">
    <property type="entry name" value="2-enoyl-CoA Hydratase, Chain A, domain 1"/>
    <property type="match status" value="1"/>
</dbReference>
<keyword evidence="3" id="KW-1185">Reference proteome</keyword>
<protein>
    <recommendedName>
        <fullName evidence="4">Enoyl-CoA hydratase</fullName>
    </recommendedName>
</protein>
<dbReference type="EMBL" id="CADEPM010000001">
    <property type="protein sequence ID" value="CAB3397771.1"/>
    <property type="molecule type" value="Genomic_DNA"/>
</dbReference>
<dbReference type="Proteomes" id="UP000494206">
    <property type="component" value="Unassembled WGS sequence"/>
</dbReference>
<evidence type="ECO:0000313" key="2">
    <source>
        <dbReference type="EMBL" id="CAB3397771.1"/>
    </source>
</evidence>
<comment type="similarity">
    <text evidence="1">Belongs to the enoyl-CoA hydratase/isomerase family.</text>
</comment>
<evidence type="ECO:0000313" key="3">
    <source>
        <dbReference type="Proteomes" id="UP000494206"/>
    </source>
</evidence>
<dbReference type="Pfam" id="PF00378">
    <property type="entry name" value="ECH_1"/>
    <property type="match status" value="1"/>
</dbReference>
<dbReference type="AlphaFoldDB" id="A0A8S1E8C1"/>
<proteinExistence type="inferred from homology"/>
<comment type="caution">
    <text evidence="2">The sequence shown here is derived from an EMBL/GenBank/DDBJ whole genome shotgun (WGS) entry which is preliminary data.</text>
</comment>
<accession>A0A8S1E8C1</accession>
<dbReference type="CDD" id="cd06558">
    <property type="entry name" value="crotonase-like"/>
    <property type="match status" value="1"/>
</dbReference>
<name>A0A8S1E8C1_9PELO</name>
<reference evidence="2 3" key="1">
    <citation type="submission" date="2020-04" db="EMBL/GenBank/DDBJ databases">
        <authorList>
            <person name="Laetsch R D."/>
            <person name="Stevens L."/>
            <person name="Kumar S."/>
            <person name="Blaxter L. M."/>
        </authorList>
    </citation>
    <scope>NUCLEOTIDE SEQUENCE [LARGE SCALE GENOMIC DNA]</scope>
</reference>